<evidence type="ECO:0000256" key="2">
    <source>
        <dbReference type="SAM" id="MobiDB-lite"/>
    </source>
</evidence>
<feature type="coiled-coil region" evidence="1">
    <location>
        <begin position="114"/>
        <end position="146"/>
    </location>
</feature>
<keyword evidence="1" id="KW-0175">Coiled coil</keyword>
<dbReference type="EMBL" id="CAATIS010000012">
    <property type="protein sequence ID" value="VNQ88909.1"/>
    <property type="molecule type" value="Genomic_DNA"/>
</dbReference>
<dbReference type="AlphaFoldDB" id="A0A4J1ZN58"/>
<proteinExistence type="predicted"/>
<dbReference type="EMBL" id="CAATHA010000037">
    <property type="protein sequence ID" value="VNQ07248.1"/>
    <property type="molecule type" value="Genomic_DNA"/>
</dbReference>
<accession>A0A4J1ZN58</accession>
<dbReference type="InterPro" id="IPR024215">
    <property type="entry name" value="DUF3847"/>
</dbReference>
<evidence type="ECO:0000313" key="3">
    <source>
        <dbReference type="EMBL" id="VNQ07248.1"/>
    </source>
</evidence>
<dbReference type="Pfam" id="PF12958">
    <property type="entry name" value="DUF3847"/>
    <property type="match status" value="1"/>
</dbReference>
<sequence>MRQVYHIVTDFNKCKIPIFTLSFLKQSIFYFKLYYIFEKIKSFFLFFRKKGIIKENKQLQNKRKKLISQQKEEERKKRDRRLYEKGGVFESIFTESKNLTKDEFYQLITFQNIKEAVNQKILKIIEKREQCENQNTENQEEKIETEE</sequence>
<feature type="region of interest" description="Disordered" evidence="2">
    <location>
        <begin position="59"/>
        <end position="79"/>
    </location>
</feature>
<evidence type="ECO:0000313" key="4">
    <source>
        <dbReference type="EMBL" id="VNQ88909.1"/>
    </source>
</evidence>
<protein>
    <submittedName>
        <fullName evidence="3">Protein of uncharacterized function (DUF3847)</fullName>
    </submittedName>
</protein>
<evidence type="ECO:0000256" key="1">
    <source>
        <dbReference type="SAM" id="Coils"/>
    </source>
</evidence>
<organism evidence="3">
    <name type="scientific">Streptococcus pneumoniae</name>
    <dbReference type="NCBI Taxonomy" id="1313"/>
    <lineage>
        <taxon>Bacteria</taxon>
        <taxon>Bacillati</taxon>
        <taxon>Bacillota</taxon>
        <taxon>Bacilli</taxon>
        <taxon>Lactobacillales</taxon>
        <taxon>Streptococcaceae</taxon>
        <taxon>Streptococcus</taxon>
    </lineage>
</organism>
<reference evidence="3" key="1">
    <citation type="submission" date="2019-04" db="EMBL/GenBank/DDBJ databases">
        <authorList>
            <consortium name="Pathogen Informatics"/>
        </authorList>
    </citation>
    <scope>NUCLEOTIDE SEQUENCE</scope>
    <source>
        <strain evidence="3">GPSC51</strain>
    </source>
</reference>
<gene>
    <name evidence="3" type="ORF">SAMEA3172910_02021</name>
    <name evidence="4" type="ORF">SAMEA3206932_01553</name>
</gene>
<name>A0A4J1ZN58_STREE</name>
<feature type="compositionally biased region" description="Basic and acidic residues" evidence="2">
    <location>
        <begin position="70"/>
        <end position="79"/>
    </location>
</feature>